<evidence type="ECO:0000313" key="2">
    <source>
        <dbReference type="EMBL" id="GAA3540024.1"/>
    </source>
</evidence>
<dbReference type="Pfam" id="PF00583">
    <property type="entry name" value="Acetyltransf_1"/>
    <property type="match status" value="1"/>
</dbReference>
<feature type="domain" description="N-acetyltransferase" evidence="1">
    <location>
        <begin position="2"/>
        <end position="185"/>
    </location>
</feature>
<evidence type="ECO:0000259" key="1">
    <source>
        <dbReference type="PROSITE" id="PS51186"/>
    </source>
</evidence>
<sequence>MPEFVPLEAGTWPLFERLFGPGGVQGGCWCAFFRLTGPEFRAAGSTGRKDHLRAAAEAGKPLGLLALVDGQPMGWVAVSPRPDNPRLARSRLLASDAPGVVWAITCFYVDRRGRRRGLAGELLRAAVGYATEHGAEVVEGYPVVNGNRPPADLYHGTVAMFTDAGFTMVEQRGPARALVRRELVSAR</sequence>
<comment type="caution">
    <text evidence="2">The sequence shown here is derived from an EMBL/GenBank/DDBJ whole genome shotgun (WGS) entry which is preliminary data.</text>
</comment>
<dbReference type="InterPro" id="IPR000182">
    <property type="entry name" value="GNAT_dom"/>
</dbReference>
<proteinExistence type="predicted"/>
<dbReference type="Proteomes" id="UP001500689">
    <property type="component" value="Unassembled WGS sequence"/>
</dbReference>
<dbReference type="PROSITE" id="PS51186">
    <property type="entry name" value="GNAT"/>
    <property type="match status" value="1"/>
</dbReference>
<dbReference type="EMBL" id="BAAAZN010000004">
    <property type="protein sequence ID" value="GAA3540024.1"/>
    <property type="molecule type" value="Genomic_DNA"/>
</dbReference>
<keyword evidence="3" id="KW-1185">Reference proteome</keyword>
<dbReference type="InterPro" id="IPR016181">
    <property type="entry name" value="Acyl_CoA_acyltransferase"/>
</dbReference>
<evidence type="ECO:0000313" key="3">
    <source>
        <dbReference type="Proteomes" id="UP001500689"/>
    </source>
</evidence>
<organism evidence="2 3">
    <name type="scientific">Amycolatopsis ultiminotia</name>
    <dbReference type="NCBI Taxonomy" id="543629"/>
    <lineage>
        <taxon>Bacteria</taxon>
        <taxon>Bacillati</taxon>
        <taxon>Actinomycetota</taxon>
        <taxon>Actinomycetes</taxon>
        <taxon>Pseudonocardiales</taxon>
        <taxon>Pseudonocardiaceae</taxon>
        <taxon>Amycolatopsis</taxon>
    </lineage>
</organism>
<dbReference type="RefSeq" id="WP_344858781.1">
    <property type="nucleotide sequence ID" value="NZ_BAAAZN010000004.1"/>
</dbReference>
<name>A0ABP6VSS4_9PSEU</name>
<protein>
    <submittedName>
        <fullName evidence="2">GNAT family N-acetyltransferase</fullName>
    </submittedName>
</protein>
<accession>A0ABP6VSS4</accession>
<dbReference type="SUPFAM" id="SSF55729">
    <property type="entry name" value="Acyl-CoA N-acyltransferases (Nat)"/>
    <property type="match status" value="1"/>
</dbReference>
<dbReference type="Gene3D" id="3.40.630.30">
    <property type="match status" value="1"/>
</dbReference>
<reference evidence="3" key="1">
    <citation type="journal article" date="2019" name="Int. J. Syst. Evol. Microbiol.">
        <title>The Global Catalogue of Microorganisms (GCM) 10K type strain sequencing project: providing services to taxonomists for standard genome sequencing and annotation.</title>
        <authorList>
            <consortium name="The Broad Institute Genomics Platform"/>
            <consortium name="The Broad Institute Genome Sequencing Center for Infectious Disease"/>
            <person name="Wu L."/>
            <person name="Ma J."/>
        </authorList>
    </citation>
    <scope>NUCLEOTIDE SEQUENCE [LARGE SCALE GENOMIC DNA]</scope>
    <source>
        <strain evidence="3">JCM 16898</strain>
    </source>
</reference>
<gene>
    <name evidence="2" type="ORF">GCM10022222_24590</name>
</gene>